<feature type="signal peptide" evidence="1">
    <location>
        <begin position="1"/>
        <end position="20"/>
    </location>
</feature>
<evidence type="ECO:0000313" key="3">
    <source>
        <dbReference type="Proteomes" id="UP000735302"/>
    </source>
</evidence>
<dbReference type="Proteomes" id="UP000735302">
    <property type="component" value="Unassembled WGS sequence"/>
</dbReference>
<accession>A0AAV4B4Y9</accession>
<name>A0AAV4B4Y9_9GAST</name>
<evidence type="ECO:0000313" key="2">
    <source>
        <dbReference type="EMBL" id="GFO15640.1"/>
    </source>
</evidence>
<reference evidence="2 3" key="1">
    <citation type="journal article" date="2021" name="Elife">
        <title>Chloroplast acquisition without the gene transfer in kleptoplastic sea slugs, Plakobranchus ocellatus.</title>
        <authorList>
            <person name="Maeda T."/>
            <person name="Takahashi S."/>
            <person name="Yoshida T."/>
            <person name="Shimamura S."/>
            <person name="Takaki Y."/>
            <person name="Nagai Y."/>
            <person name="Toyoda A."/>
            <person name="Suzuki Y."/>
            <person name="Arimoto A."/>
            <person name="Ishii H."/>
            <person name="Satoh N."/>
            <person name="Nishiyama T."/>
            <person name="Hasebe M."/>
            <person name="Maruyama T."/>
            <person name="Minagawa J."/>
            <person name="Obokata J."/>
            <person name="Shigenobu S."/>
        </authorList>
    </citation>
    <scope>NUCLEOTIDE SEQUENCE [LARGE SCALE GENOMIC DNA]</scope>
</reference>
<dbReference type="EMBL" id="BLXT01004610">
    <property type="protein sequence ID" value="GFO15640.1"/>
    <property type="molecule type" value="Genomic_DNA"/>
</dbReference>
<feature type="chain" id="PRO_5043405408" description="Chitin-binding type-2 domain-containing protein" evidence="1">
    <location>
        <begin position="21"/>
        <end position="182"/>
    </location>
</feature>
<comment type="caution">
    <text evidence="2">The sequence shown here is derived from an EMBL/GenBank/DDBJ whole genome shotgun (WGS) entry which is preliminary data.</text>
</comment>
<sequence length="182" mass="20103">MKCVCSPLVGLMVLIAGTIAIPPDLHCVDISHTTPCKGWADGTYPICFGCELGYYARCQSNEVTILPCPNVRDDNGNMTRLFFDHVTQTCVEKTESCSVEKSCLNMADSEPCEHLRDGKYHLCNMCDLGYFAKCEANKELQIFPCPHVDDGNGGYLRMLFEPLSQGCSLRTTSCADGRWSPV</sequence>
<keyword evidence="3" id="KW-1185">Reference proteome</keyword>
<protein>
    <recommendedName>
        <fullName evidence="4">Chitin-binding type-2 domain-containing protein</fullName>
    </recommendedName>
</protein>
<proteinExistence type="predicted"/>
<gene>
    <name evidence="2" type="ORF">PoB_004214500</name>
</gene>
<keyword evidence="1" id="KW-0732">Signal</keyword>
<evidence type="ECO:0008006" key="4">
    <source>
        <dbReference type="Google" id="ProtNLM"/>
    </source>
</evidence>
<evidence type="ECO:0000256" key="1">
    <source>
        <dbReference type="SAM" id="SignalP"/>
    </source>
</evidence>
<organism evidence="2 3">
    <name type="scientific">Plakobranchus ocellatus</name>
    <dbReference type="NCBI Taxonomy" id="259542"/>
    <lineage>
        <taxon>Eukaryota</taxon>
        <taxon>Metazoa</taxon>
        <taxon>Spiralia</taxon>
        <taxon>Lophotrochozoa</taxon>
        <taxon>Mollusca</taxon>
        <taxon>Gastropoda</taxon>
        <taxon>Heterobranchia</taxon>
        <taxon>Euthyneura</taxon>
        <taxon>Panpulmonata</taxon>
        <taxon>Sacoglossa</taxon>
        <taxon>Placobranchoidea</taxon>
        <taxon>Plakobranchidae</taxon>
        <taxon>Plakobranchus</taxon>
    </lineage>
</organism>
<dbReference type="AlphaFoldDB" id="A0AAV4B4Y9"/>